<feature type="domain" description="Ig-like" evidence="1">
    <location>
        <begin position="1062"/>
        <end position="1133"/>
    </location>
</feature>
<keyword evidence="3" id="KW-1185">Reference proteome</keyword>
<reference evidence="3" key="1">
    <citation type="journal article" date="2019" name="Int. J. Syst. Evol. Microbiol.">
        <title>The Global Catalogue of Microorganisms (GCM) 10K type strain sequencing project: providing services to taxonomists for standard genome sequencing and annotation.</title>
        <authorList>
            <consortium name="The Broad Institute Genomics Platform"/>
            <consortium name="The Broad Institute Genome Sequencing Center for Infectious Disease"/>
            <person name="Wu L."/>
            <person name="Ma J."/>
        </authorList>
    </citation>
    <scope>NUCLEOTIDE SEQUENCE [LARGE SCALE GENOMIC DNA]</scope>
    <source>
        <strain evidence="3">CCUG 62221</strain>
    </source>
</reference>
<dbReference type="InterPro" id="IPR026341">
    <property type="entry name" value="T9SS_type_B"/>
</dbReference>
<dbReference type="Pfam" id="PF19081">
    <property type="entry name" value="Ig_7"/>
    <property type="match status" value="3"/>
</dbReference>
<evidence type="ECO:0000313" key="3">
    <source>
        <dbReference type="Proteomes" id="UP001597241"/>
    </source>
</evidence>
<dbReference type="RefSeq" id="WP_386808733.1">
    <property type="nucleotide sequence ID" value="NZ_JBHTMV010000003.1"/>
</dbReference>
<sequence>MVKKLLSVPQQSHLIIVFAFFICSQYSYSQCVSANPIQNYCANENKTVNDLQVTSGINVVWYDSLTGGNQFDGSTPLENGISYYAEDIDASCTDTTRFEVTVFISGEPPTNVDVFVGKCASENPIIQDLSATGTAIEWYSEQNNGTLLAATTPLENGKTYWVQQTENGCTSERLPTTVNLVNPDAPTLESVQYFCAPPNPTVANLKAVESNIVWYSSETSTTPLSFSTPLINGEEYWASLLTFPCESTERSKTTVVLDTAPNAGTDGSYTACELNLTTTNLFTLLGGTPEETGTWTGPSNLSGGYLGTFDPSINTEGIYTYSVSSTLGICPNETATVEVTILKVQAPTTENTTQTFCEINDPTIASLTATGTGILWYATETSTTALNPSELLISGEDYWASQTETTGCESIARLQVYVNIITPLPPTTSEISQTFCEIDNPTIEDLVATGTGILWYPTETSTIPLDTTEPLINGEEYWATQTESTACESANRLKVLVSIIKQLPPITSEINQTFCEIDNPTIEDLVATGTALVWYATETSTVALNSTEVLINGEDYWATQTETSGCESKNRLQVTVAIQTPLPPTTLESIQTFCEIDNPTVIDLIAAGTDITWYESETSTTALNSTDALIDGEDYWATQTTNNCESIDRLKVTVSILKPLPPTTTEMNQTFCEIDNPTIQDIQVSGTAIVWYASETSTIALDENETLINGEDYWAAQIETNGCESASRLVVNTTVLSPLPPTTTETTQSFCEIDAATIADLTITGSGVLWYDTETATTPLDLTEVLIDGEDYWASQTETTGCESTSRLVVKATILVELPPTTTETTQTFCEIDSPTISNLMAVGNNITWYDTETSTTPLDTTEALINGEDYWATQSAGTSCESDSRLVVTAQITATLPPTTTEAIQTFCTNYFAPNVPTIANLNASGTNILWYLTETSTTPLDLNTALIDEQFYWATQTDSSGCESATRLSVNVNVIHTPNAITENTNQTFCAANNPSISNISVSGDSILWFDTESSTTPLNTTETLIDGEDYWALNTDAITGCESSNRLQITVTITEVNPPVINNLTQTFCEATLPTIADLEPSNSILWFTSETGTTPLNSSEKLVNNTIYWAAAVNTSGCLSSEKIAVTVQLIDAGTPILETNGNEFCKIDNPILADLDNRVTPQNNGTITWYTTYPNGTPLNLSEALDENETYYAVETNGNGCPSAFPLEIIVDLEVCNEYDVVIYDGFSPNGDGINDTFKIENLRDLYPDFNVQFFNRWGNLIYTANANNADWNGRLNGNGEFVTAGVYYFIINFNKNNRKPLQDRLYLSR</sequence>
<dbReference type="Pfam" id="PF13585">
    <property type="entry name" value="CHU_C"/>
    <property type="match status" value="1"/>
</dbReference>
<accession>A0ABW3WM84</accession>
<evidence type="ECO:0000313" key="2">
    <source>
        <dbReference type="EMBL" id="MFD1293534.1"/>
    </source>
</evidence>
<dbReference type="Proteomes" id="UP001597241">
    <property type="component" value="Unassembled WGS sequence"/>
</dbReference>
<name>A0ABW3WM84_9FLAO</name>
<comment type="caution">
    <text evidence="2">The sequence shown here is derived from an EMBL/GenBank/DDBJ whole genome shotgun (WGS) entry which is preliminary data.</text>
</comment>
<proteinExistence type="predicted"/>
<protein>
    <submittedName>
        <fullName evidence="2">Gliding motility-associated C-terminal domain-containing protein</fullName>
    </submittedName>
</protein>
<organism evidence="2 3">
    <name type="scientific">Lutibacter holmesii</name>
    <dbReference type="NCBI Taxonomy" id="1137985"/>
    <lineage>
        <taxon>Bacteria</taxon>
        <taxon>Pseudomonadati</taxon>
        <taxon>Bacteroidota</taxon>
        <taxon>Flavobacteriia</taxon>
        <taxon>Flavobacteriales</taxon>
        <taxon>Flavobacteriaceae</taxon>
        <taxon>Lutibacter</taxon>
    </lineage>
</organism>
<feature type="domain" description="Ig-like" evidence="1">
    <location>
        <begin position="117"/>
        <end position="182"/>
    </location>
</feature>
<evidence type="ECO:0000259" key="1">
    <source>
        <dbReference type="Pfam" id="PF19081"/>
    </source>
</evidence>
<dbReference type="NCBIfam" id="TIGR04131">
    <property type="entry name" value="Bac_Flav_CTERM"/>
    <property type="match status" value="1"/>
</dbReference>
<dbReference type="EMBL" id="JBHTMV010000003">
    <property type="protein sequence ID" value="MFD1293534.1"/>
    <property type="molecule type" value="Genomic_DNA"/>
</dbReference>
<dbReference type="InterPro" id="IPR044023">
    <property type="entry name" value="Ig_7"/>
</dbReference>
<gene>
    <name evidence="2" type="ORF">ACFQ5N_06780</name>
</gene>
<feature type="domain" description="Ig-like" evidence="1">
    <location>
        <begin position="38"/>
        <end position="104"/>
    </location>
</feature>